<dbReference type="STRING" id="1081103.A0A0B2WQY0"/>
<name>A0A0B2WQY0_METAS</name>
<dbReference type="HOGENOM" id="CLU_1525509_0_0_1"/>
<dbReference type="GeneID" id="63740719"/>
<keyword evidence="2" id="KW-1185">Reference proteome</keyword>
<evidence type="ECO:0000313" key="2">
    <source>
        <dbReference type="Proteomes" id="UP000030816"/>
    </source>
</evidence>
<dbReference type="AlphaFoldDB" id="A0A0B2WQY0"/>
<dbReference type="RefSeq" id="XP_040676968.1">
    <property type="nucleotide sequence ID" value="XM_040825062.1"/>
</dbReference>
<accession>A0A0B2WQY0</accession>
<proteinExistence type="predicted"/>
<protein>
    <submittedName>
        <fullName evidence="1">Uncharacterized protein</fullName>
    </submittedName>
</protein>
<dbReference type="OrthoDB" id="1938621at2759"/>
<organism evidence="1 2">
    <name type="scientific">Metarhizium album (strain ARSEF 1941)</name>
    <dbReference type="NCBI Taxonomy" id="1081103"/>
    <lineage>
        <taxon>Eukaryota</taxon>
        <taxon>Fungi</taxon>
        <taxon>Dikarya</taxon>
        <taxon>Ascomycota</taxon>
        <taxon>Pezizomycotina</taxon>
        <taxon>Sordariomycetes</taxon>
        <taxon>Hypocreomycetidae</taxon>
        <taxon>Hypocreales</taxon>
        <taxon>Clavicipitaceae</taxon>
        <taxon>Metarhizium</taxon>
    </lineage>
</organism>
<reference evidence="1 2" key="1">
    <citation type="journal article" date="2014" name="Proc. Natl. Acad. Sci. U.S.A.">
        <title>Trajectory and genomic determinants of fungal-pathogen speciation and host adaptation.</title>
        <authorList>
            <person name="Hu X."/>
            <person name="Xiao G."/>
            <person name="Zheng P."/>
            <person name="Shang Y."/>
            <person name="Su Y."/>
            <person name="Zhang X."/>
            <person name="Liu X."/>
            <person name="Zhan S."/>
            <person name="St Leger R.J."/>
            <person name="Wang C."/>
        </authorList>
    </citation>
    <scope>NUCLEOTIDE SEQUENCE [LARGE SCALE GENOMIC DNA]</scope>
    <source>
        <strain evidence="1 2">ARSEF 1941</strain>
    </source>
</reference>
<comment type="caution">
    <text evidence="1">The sequence shown here is derived from an EMBL/GenBank/DDBJ whole genome shotgun (WGS) entry which is preliminary data.</text>
</comment>
<evidence type="ECO:0000313" key="1">
    <source>
        <dbReference type="EMBL" id="KHN95902.1"/>
    </source>
</evidence>
<dbReference type="EMBL" id="AZHE01000019">
    <property type="protein sequence ID" value="KHN95902.1"/>
    <property type="molecule type" value="Genomic_DNA"/>
</dbReference>
<gene>
    <name evidence="1" type="ORF">MAM_06264</name>
</gene>
<dbReference type="Proteomes" id="UP000030816">
    <property type="component" value="Unassembled WGS sequence"/>
</dbReference>
<sequence length="176" mass="18976">MLDFSATPTSCQHRSISYSYVHRAPELTVLHTSIAMAGVGCAGGASAARSFFQIANRGYSTATATSCAPLEFLLPQTVSRADCHAAFLLRSCKTTGAGRTGRVPWRKTPFGGPARLSPQTRAFTATASRRATMCVLNPRTDEDGKEMMLEITPRAAKVWQLLLDLPKGAWANRSVL</sequence>